<dbReference type="GO" id="GO:0016740">
    <property type="term" value="F:transferase activity"/>
    <property type="evidence" value="ECO:0007669"/>
    <property type="project" value="UniProtKB-KW"/>
</dbReference>
<dbReference type="EMBL" id="SFCA01000089">
    <property type="protein sequence ID" value="TRT56206.1"/>
    <property type="molecule type" value="Genomic_DNA"/>
</dbReference>
<sequence>MRLLRITTNYPSYLKQFYARHPELIKQAYVVQYQTMMADCYGWADFWTHAFGKLGYEVWEPVGNAEPMQKAWALENRIKFREKSWLTDIIKAQVESFCPDILFADDYGAYKADFIQQLRSCCPSVKLVLGWCGAPYANSSVFKSHDIIFSNIPDLVNLFREQGHKSEYIKHAFEPRILEKIATGRAKTIDFSFIGSINKGQSAHNQRELLIKELIQKVNLQIWSAVSYPSPAKLVLLTLRQLAYDMIDLLKQSSSSLNKSSVAAITKFKEYRTTGFSQVVDPVILKSAYPPLFGLSMFQHLHDSKVTFNNHIDISSRAASNMRLFEATGVGTCLVTDWKDNLHDLFEPDREVVTYRSPQECVEKVKWLLEHPQEREAIAQAGQARTLKYHTFDQRAIEIDYIIRRDLN</sequence>
<accession>A0A551Y5G0</accession>
<keyword evidence="2" id="KW-0808">Transferase</keyword>
<evidence type="ECO:0000313" key="3">
    <source>
        <dbReference type="Proteomes" id="UP000316443"/>
    </source>
</evidence>
<comment type="caution">
    <text evidence="2">The sequence shown here is derived from an EMBL/GenBank/DDBJ whole genome shotgun (WGS) entry which is preliminary data.</text>
</comment>
<dbReference type="Pfam" id="PF13524">
    <property type="entry name" value="Glyco_trans_1_2"/>
    <property type="match status" value="1"/>
</dbReference>
<evidence type="ECO:0000259" key="1">
    <source>
        <dbReference type="Pfam" id="PF13524"/>
    </source>
</evidence>
<feature type="domain" description="Spore protein YkvP/CgeB glycosyl transferase-like" evidence="1">
    <location>
        <begin position="291"/>
        <end position="399"/>
    </location>
</feature>
<dbReference type="Proteomes" id="UP000316443">
    <property type="component" value="Unassembled WGS sequence"/>
</dbReference>
<evidence type="ECO:0000313" key="2">
    <source>
        <dbReference type="EMBL" id="TRT56206.1"/>
    </source>
</evidence>
<reference evidence="2 3" key="1">
    <citation type="submission" date="2019-01" db="EMBL/GenBank/DDBJ databases">
        <title>Coherence of Microcystis species and biogeography revealed through population genomics.</title>
        <authorList>
            <person name="Perez-Carrascal O.M."/>
            <person name="Terrat Y."/>
            <person name="Giani A."/>
            <person name="Fortin N."/>
            <person name="Tromas N."/>
            <person name="Shapiro B.J."/>
        </authorList>
    </citation>
    <scope>NUCLEOTIDE SEQUENCE [LARGE SCALE GENOMIC DNA]</scope>
    <source>
        <strain evidence="2">Ma_QC_C_20070703_M131</strain>
    </source>
</reference>
<protein>
    <submittedName>
        <fullName evidence="2">Glycosyltransferase family 1 protein</fullName>
    </submittedName>
</protein>
<organism evidence="2 3">
    <name type="scientific">Microcystis aeruginosa Ma_QC_C_20070703_M131</name>
    <dbReference type="NCBI Taxonomy" id="2486263"/>
    <lineage>
        <taxon>Bacteria</taxon>
        <taxon>Bacillati</taxon>
        <taxon>Cyanobacteriota</taxon>
        <taxon>Cyanophyceae</taxon>
        <taxon>Oscillatoriophycideae</taxon>
        <taxon>Chroococcales</taxon>
        <taxon>Microcystaceae</taxon>
        <taxon>Microcystis</taxon>
    </lineage>
</organism>
<gene>
    <name evidence="2" type="ORF">EWV85_08370</name>
</gene>
<dbReference type="InterPro" id="IPR055259">
    <property type="entry name" value="YkvP/CgeB_Glyco_trans-like"/>
</dbReference>
<dbReference type="AlphaFoldDB" id="A0A551Y5G0"/>
<name>A0A551Y5G0_MICAE</name>
<proteinExistence type="predicted"/>